<dbReference type="Pfam" id="PF08011">
    <property type="entry name" value="PDDEXK_9"/>
    <property type="match status" value="1"/>
</dbReference>
<proteinExistence type="predicted"/>
<dbReference type="InterPro" id="IPR012547">
    <property type="entry name" value="PDDEXK_9"/>
</dbReference>
<protein>
    <submittedName>
        <fullName evidence="1">Uncharacterized protein</fullName>
    </submittedName>
</protein>
<accession>A0A7C5Y9K9</accession>
<evidence type="ECO:0000313" key="1">
    <source>
        <dbReference type="EMBL" id="HHR34252.1"/>
    </source>
</evidence>
<comment type="caution">
    <text evidence="1">The sequence shown here is derived from an EMBL/GenBank/DDBJ whole genome shotgun (WGS) entry which is preliminary data.</text>
</comment>
<gene>
    <name evidence="1" type="ORF">ENM46_04835</name>
</gene>
<sequence>MVSLFESTGVNVISEEESAGGRAYGVVRFNGLVYIFELKVDKSAKEALEKIEVKGYYEPYKRKEVF</sequence>
<reference evidence="1" key="1">
    <citation type="journal article" date="2020" name="mSystems">
        <title>Genome- and Community-Level Interaction Insights into Carbon Utilization and Element Cycling Functions of Hydrothermarchaeota in Hydrothermal Sediment.</title>
        <authorList>
            <person name="Zhou Z."/>
            <person name="Liu Y."/>
            <person name="Xu W."/>
            <person name="Pan J."/>
            <person name="Luo Z.H."/>
            <person name="Li M."/>
        </authorList>
    </citation>
    <scope>NUCLEOTIDE SEQUENCE [LARGE SCALE GENOMIC DNA]</scope>
    <source>
        <strain evidence="1">SpSt-1088</strain>
    </source>
</reference>
<name>A0A7C5Y9K9_9BACT</name>
<organism evidence="1">
    <name type="scientific">Fervidobacterium nodosum</name>
    <dbReference type="NCBI Taxonomy" id="2424"/>
    <lineage>
        <taxon>Bacteria</taxon>
        <taxon>Thermotogati</taxon>
        <taxon>Thermotogota</taxon>
        <taxon>Thermotogae</taxon>
        <taxon>Thermotogales</taxon>
        <taxon>Fervidobacteriaceae</taxon>
        <taxon>Fervidobacterium</taxon>
    </lineage>
</organism>
<dbReference type="AlphaFoldDB" id="A0A7C5Y9K9"/>
<dbReference type="EMBL" id="DRXW01000290">
    <property type="protein sequence ID" value="HHR34252.1"/>
    <property type="molecule type" value="Genomic_DNA"/>
</dbReference>